<proteinExistence type="predicted"/>
<evidence type="ECO:0000313" key="2">
    <source>
        <dbReference type="WBParaSite" id="jg21998"/>
    </source>
</evidence>
<reference evidence="2" key="1">
    <citation type="submission" date="2022-11" db="UniProtKB">
        <authorList>
            <consortium name="WormBaseParasite"/>
        </authorList>
    </citation>
    <scope>IDENTIFICATION</scope>
</reference>
<keyword evidence="1" id="KW-1185">Reference proteome</keyword>
<dbReference type="WBParaSite" id="jg21998">
    <property type="protein sequence ID" value="jg21998"/>
    <property type="gene ID" value="jg21998"/>
</dbReference>
<organism evidence="1 2">
    <name type="scientific">Ditylenchus dipsaci</name>
    <dbReference type="NCBI Taxonomy" id="166011"/>
    <lineage>
        <taxon>Eukaryota</taxon>
        <taxon>Metazoa</taxon>
        <taxon>Ecdysozoa</taxon>
        <taxon>Nematoda</taxon>
        <taxon>Chromadorea</taxon>
        <taxon>Rhabditida</taxon>
        <taxon>Tylenchina</taxon>
        <taxon>Tylenchomorpha</taxon>
        <taxon>Sphaerularioidea</taxon>
        <taxon>Anguinidae</taxon>
        <taxon>Anguininae</taxon>
        <taxon>Ditylenchus</taxon>
    </lineage>
</organism>
<sequence>MLDKHGYLKLLVQTPSNINNPSIRRKRLIDGLLILPVLHYCTSNVGVRDYGKPTPEALVAGCYRMQCTTMTNHAQPFLNQYKKQFGPVVWESDDHMLPATFLPFEGRFHK</sequence>
<dbReference type="Proteomes" id="UP000887574">
    <property type="component" value="Unplaced"/>
</dbReference>
<protein>
    <submittedName>
        <fullName evidence="2">Uncharacterized protein</fullName>
    </submittedName>
</protein>
<evidence type="ECO:0000313" key="1">
    <source>
        <dbReference type="Proteomes" id="UP000887574"/>
    </source>
</evidence>
<name>A0A915DNP3_9BILA</name>
<accession>A0A915DNP3</accession>
<dbReference type="AlphaFoldDB" id="A0A915DNP3"/>